<dbReference type="Pfam" id="PF18859">
    <property type="entry name" value="acVLRF1"/>
    <property type="match status" value="1"/>
</dbReference>
<feature type="domain" description="Actinobacteria/chloroflexi VLRF1 release factor" evidence="2">
    <location>
        <begin position="95"/>
        <end position="226"/>
    </location>
</feature>
<gene>
    <name evidence="3" type="ORF">FDO65_03180</name>
</gene>
<proteinExistence type="predicted"/>
<reference evidence="3 4" key="1">
    <citation type="submission" date="2019-05" db="EMBL/GenBank/DDBJ databases">
        <title>Nakamurella sp. N5BH11, whole genome shotgun sequence.</title>
        <authorList>
            <person name="Tuo L."/>
        </authorList>
    </citation>
    <scope>NUCLEOTIDE SEQUENCE [LARGE SCALE GENOMIC DNA]</scope>
    <source>
        <strain evidence="3 4">N5BH11</strain>
    </source>
</reference>
<protein>
    <recommendedName>
        <fullName evidence="2">Actinobacteria/chloroflexi VLRF1 release factor domain-containing protein</fullName>
    </recommendedName>
</protein>
<dbReference type="InterPro" id="IPR042226">
    <property type="entry name" value="eFR1_2_sf"/>
</dbReference>
<dbReference type="Gene3D" id="3.30.420.60">
    <property type="entry name" value="eRF1 domain 2"/>
    <property type="match status" value="1"/>
</dbReference>
<organism evidence="3 4">
    <name type="scientific">Nakamurella flava</name>
    <dbReference type="NCBI Taxonomy" id="2576308"/>
    <lineage>
        <taxon>Bacteria</taxon>
        <taxon>Bacillati</taxon>
        <taxon>Actinomycetota</taxon>
        <taxon>Actinomycetes</taxon>
        <taxon>Nakamurellales</taxon>
        <taxon>Nakamurellaceae</taxon>
        <taxon>Nakamurella</taxon>
    </lineage>
</organism>
<dbReference type="InterPro" id="IPR040783">
    <property type="entry name" value="VLRF1"/>
</dbReference>
<feature type="region of interest" description="Disordered" evidence="1">
    <location>
        <begin position="228"/>
        <end position="248"/>
    </location>
</feature>
<evidence type="ECO:0000259" key="2">
    <source>
        <dbReference type="Pfam" id="PF18859"/>
    </source>
</evidence>
<dbReference type="SUPFAM" id="SSF53137">
    <property type="entry name" value="Translational machinery components"/>
    <property type="match status" value="1"/>
</dbReference>
<evidence type="ECO:0000256" key="1">
    <source>
        <dbReference type="SAM" id="MobiDB-lite"/>
    </source>
</evidence>
<dbReference type="NCBIfam" id="NF041024">
    <property type="entry name" value="acVLRF1_NCBI"/>
    <property type="match status" value="1"/>
</dbReference>
<evidence type="ECO:0000313" key="3">
    <source>
        <dbReference type="EMBL" id="TKV60704.1"/>
    </source>
</evidence>
<dbReference type="Proteomes" id="UP000306985">
    <property type="component" value="Unassembled WGS sequence"/>
</dbReference>
<sequence length="248" mass="25631">MAVSRRPAAGGGTVVEIPPERLAGWLTRFGGRNAGLQAIDGGPDVITVTAGDGTRAELAVPFPPLAAPLTPLEQLTDEAPEPVEALLHHLRGLGALGVVLVRGGAFSIGVVRDGVVLSSSTDRTYLQGRTAAGGWSQQRFARRRGNQRSAGQESAAAVTARILLPVRSTLSGLVTGGDRESVAAVLADARLRPLDGLPRRDFPDLPEPRRVVLDTVAARALAVEITVRPPGSGGAVRPGPHRGSTPSG</sequence>
<name>A0A4U6QJU6_9ACTN</name>
<accession>A0A4U6QJU6</accession>
<comment type="caution">
    <text evidence="3">The sequence shown here is derived from an EMBL/GenBank/DDBJ whole genome shotgun (WGS) entry which is preliminary data.</text>
</comment>
<dbReference type="AlphaFoldDB" id="A0A4U6QJU6"/>
<evidence type="ECO:0000313" key="4">
    <source>
        <dbReference type="Proteomes" id="UP000306985"/>
    </source>
</evidence>
<dbReference type="EMBL" id="SZZH01000001">
    <property type="protein sequence ID" value="TKV60704.1"/>
    <property type="molecule type" value="Genomic_DNA"/>
</dbReference>
<dbReference type="OrthoDB" id="3728778at2"/>
<keyword evidence="4" id="KW-1185">Reference proteome</keyword>